<keyword evidence="3" id="KW-1185">Reference proteome</keyword>
<accession>A0ABR4QEU1</accession>
<comment type="caution">
    <text evidence="2">The sequence shown here is derived from an EMBL/GenBank/DDBJ whole genome shotgun (WGS) entry which is preliminary data.</text>
</comment>
<evidence type="ECO:0000256" key="1">
    <source>
        <dbReference type="SAM" id="SignalP"/>
    </source>
</evidence>
<keyword evidence="1" id="KW-0732">Signal</keyword>
<name>A0ABR4QEU1_9CEST</name>
<feature type="signal peptide" evidence="1">
    <location>
        <begin position="1"/>
        <end position="18"/>
    </location>
</feature>
<organism evidence="2 3">
    <name type="scientific">Taenia crassiceps</name>
    <dbReference type="NCBI Taxonomy" id="6207"/>
    <lineage>
        <taxon>Eukaryota</taxon>
        <taxon>Metazoa</taxon>
        <taxon>Spiralia</taxon>
        <taxon>Lophotrochozoa</taxon>
        <taxon>Platyhelminthes</taxon>
        <taxon>Cestoda</taxon>
        <taxon>Eucestoda</taxon>
        <taxon>Cyclophyllidea</taxon>
        <taxon>Taeniidae</taxon>
        <taxon>Taenia</taxon>
    </lineage>
</organism>
<gene>
    <name evidence="2" type="ORF">TcWFU_010315</name>
</gene>
<evidence type="ECO:0000313" key="3">
    <source>
        <dbReference type="Proteomes" id="UP001651158"/>
    </source>
</evidence>
<proteinExistence type="predicted"/>
<protein>
    <submittedName>
        <fullName evidence="2">Uncharacterized protein</fullName>
    </submittedName>
</protein>
<evidence type="ECO:0000313" key="2">
    <source>
        <dbReference type="EMBL" id="KAL5108271.1"/>
    </source>
</evidence>
<dbReference type="Proteomes" id="UP001651158">
    <property type="component" value="Unassembled WGS sequence"/>
</dbReference>
<sequence>MAKLLALMLVAAVVISSAEVERPSCEVMVKHCKEAYEGSGIMKNQLVCTCLQEKCGPATLRCKTADECAIDIFTLLDDCLTAA</sequence>
<feature type="chain" id="PRO_5045634937" evidence="1">
    <location>
        <begin position="19"/>
        <end position="83"/>
    </location>
</feature>
<dbReference type="EMBL" id="JAKROA010000004">
    <property type="protein sequence ID" value="KAL5108271.1"/>
    <property type="molecule type" value="Genomic_DNA"/>
</dbReference>
<reference evidence="2 3" key="1">
    <citation type="journal article" date="2022" name="Front. Cell. Infect. Microbiol.">
        <title>The Genomes of Two Strains of Taenia crassiceps the Animal Model for the Study of Human Cysticercosis.</title>
        <authorList>
            <person name="Bobes R.J."/>
            <person name="Estrada K."/>
            <person name="Rios-Valencia D.G."/>
            <person name="Calderon-Gallegos A."/>
            <person name="de la Torre P."/>
            <person name="Carrero J.C."/>
            <person name="Sanchez-Flores A."/>
            <person name="Laclette J.P."/>
        </authorList>
    </citation>
    <scope>NUCLEOTIDE SEQUENCE [LARGE SCALE GENOMIC DNA]</scope>
    <source>
        <strain evidence="2">WFUcys</strain>
    </source>
</reference>